<organism evidence="1 2">
    <name type="scientific">Eretmocerus hayati</name>
    <dbReference type="NCBI Taxonomy" id="131215"/>
    <lineage>
        <taxon>Eukaryota</taxon>
        <taxon>Metazoa</taxon>
        <taxon>Ecdysozoa</taxon>
        <taxon>Arthropoda</taxon>
        <taxon>Hexapoda</taxon>
        <taxon>Insecta</taxon>
        <taxon>Pterygota</taxon>
        <taxon>Neoptera</taxon>
        <taxon>Endopterygota</taxon>
        <taxon>Hymenoptera</taxon>
        <taxon>Apocrita</taxon>
        <taxon>Proctotrupomorpha</taxon>
        <taxon>Chalcidoidea</taxon>
        <taxon>Aphelinidae</taxon>
        <taxon>Aphelininae</taxon>
        <taxon>Eretmocerus</taxon>
    </lineage>
</organism>
<sequence>MDPTLPIMDKTHDSPLCRTGVRGRVDPFQNSSSLNFLLVHVPILSGSRSTSFFTKYSAEALWKSVTSVSNAGRQRGRGKGAWKLMRNLNAGQYIGIGKINMLWPGLSGPIMHGRTVMKHQRLPDDGEREAKLIKKRDSVFTQKSKRVHPLERGWTSAKIGGKSLGPPDPIND</sequence>
<comment type="caution">
    <text evidence="1">The sequence shown here is derived from an EMBL/GenBank/DDBJ whole genome shotgun (WGS) entry which is preliminary data.</text>
</comment>
<gene>
    <name evidence="1" type="ORF">QAD02_020399</name>
</gene>
<accession>A0ACC2PM96</accession>
<evidence type="ECO:0000313" key="2">
    <source>
        <dbReference type="Proteomes" id="UP001239111"/>
    </source>
</evidence>
<protein>
    <submittedName>
        <fullName evidence="1">Uncharacterized protein</fullName>
    </submittedName>
</protein>
<name>A0ACC2PM96_9HYME</name>
<feature type="non-terminal residue" evidence="1">
    <location>
        <position position="172"/>
    </location>
</feature>
<dbReference type="Proteomes" id="UP001239111">
    <property type="component" value="Chromosome 1"/>
</dbReference>
<dbReference type="EMBL" id="CM056741">
    <property type="protein sequence ID" value="KAJ8684606.1"/>
    <property type="molecule type" value="Genomic_DNA"/>
</dbReference>
<evidence type="ECO:0000313" key="1">
    <source>
        <dbReference type="EMBL" id="KAJ8684606.1"/>
    </source>
</evidence>
<reference evidence="1" key="1">
    <citation type="submission" date="2023-04" db="EMBL/GenBank/DDBJ databases">
        <title>A chromosome-level genome assembly of the parasitoid wasp Eretmocerus hayati.</title>
        <authorList>
            <person name="Zhong Y."/>
            <person name="Liu S."/>
            <person name="Liu Y."/>
        </authorList>
    </citation>
    <scope>NUCLEOTIDE SEQUENCE</scope>
    <source>
        <strain evidence="1">ZJU_SS_LIU_2023</strain>
    </source>
</reference>
<keyword evidence="2" id="KW-1185">Reference proteome</keyword>
<proteinExistence type="predicted"/>